<dbReference type="SUPFAM" id="SSF52540">
    <property type="entry name" value="P-loop containing nucleoside triphosphate hydrolases"/>
    <property type="match status" value="1"/>
</dbReference>
<dbReference type="InterPro" id="IPR050079">
    <property type="entry name" value="DEAD_box_RNA_helicase"/>
</dbReference>
<dbReference type="PROSITE" id="PS51195">
    <property type="entry name" value="Q_MOTIF"/>
    <property type="match status" value="1"/>
</dbReference>
<gene>
    <name evidence="13" type="ORF">AGABI1DRAFT_119719</name>
</gene>
<dbReference type="PROSITE" id="PS51192">
    <property type="entry name" value="HELICASE_ATP_BIND_1"/>
    <property type="match status" value="1"/>
</dbReference>
<evidence type="ECO:0000256" key="7">
    <source>
        <dbReference type="ARBA" id="ARBA00022884"/>
    </source>
</evidence>
<keyword evidence="3" id="KW-0547">Nucleotide-binding</keyword>
<dbReference type="EMBL" id="JH971388">
    <property type="protein sequence ID" value="EKM81208.1"/>
    <property type="molecule type" value="Genomic_DNA"/>
</dbReference>
<dbReference type="GO" id="GO:0003724">
    <property type="term" value="F:RNA helicase activity"/>
    <property type="evidence" value="ECO:0007669"/>
    <property type="project" value="InterPro"/>
</dbReference>
<proteinExistence type="predicted"/>
<dbReference type="GeneID" id="18825584"/>
<evidence type="ECO:0000313" key="13">
    <source>
        <dbReference type="EMBL" id="EKM81208.1"/>
    </source>
</evidence>
<keyword evidence="14" id="KW-1185">Reference proteome</keyword>
<dbReference type="Pfam" id="PF00271">
    <property type="entry name" value="Helicase_C"/>
    <property type="match status" value="1"/>
</dbReference>
<keyword evidence="7" id="KW-0694">RNA-binding</keyword>
<dbReference type="RefSeq" id="XP_007328676.1">
    <property type="nucleotide sequence ID" value="XM_007328614.1"/>
</dbReference>
<dbReference type="InterPro" id="IPR001650">
    <property type="entry name" value="Helicase_C-like"/>
</dbReference>
<evidence type="ECO:0000313" key="14">
    <source>
        <dbReference type="Proteomes" id="UP000008493"/>
    </source>
</evidence>
<dbReference type="SMART" id="SM00487">
    <property type="entry name" value="DEXDc"/>
    <property type="match status" value="1"/>
</dbReference>
<dbReference type="GO" id="GO:0010467">
    <property type="term" value="P:gene expression"/>
    <property type="evidence" value="ECO:0007669"/>
    <property type="project" value="UniProtKB-ARBA"/>
</dbReference>
<dbReference type="eggNOG" id="KOG0330">
    <property type="taxonomic scope" value="Eukaryota"/>
</dbReference>
<dbReference type="PROSITE" id="PS51194">
    <property type="entry name" value="HELICASE_CTER"/>
    <property type="match status" value="1"/>
</dbReference>
<evidence type="ECO:0000256" key="2">
    <source>
        <dbReference type="ARBA" id="ARBA00022517"/>
    </source>
</evidence>
<dbReference type="Pfam" id="PF00270">
    <property type="entry name" value="DEAD"/>
    <property type="match status" value="1"/>
</dbReference>
<evidence type="ECO:0008006" key="15">
    <source>
        <dbReference type="Google" id="ProtNLM"/>
    </source>
</evidence>
<evidence type="ECO:0000259" key="12">
    <source>
        <dbReference type="PROSITE" id="PS51195"/>
    </source>
</evidence>
<dbReference type="AlphaFoldDB" id="K5XD07"/>
<dbReference type="InterPro" id="IPR014001">
    <property type="entry name" value="Helicase_ATP-bd"/>
</dbReference>
<dbReference type="CDD" id="cd18787">
    <property type="entry name" value="SF2_C_DEAD"/>
    <property type="match status" value="1"/>
</dbReference>
<dbReference type="SMART" id="SM00490">
    <property type="entry name" value="HELICc"/>
    <property type="match status" value="1"/>
</dbReference>
<dbReference type="GO" id="GO:0005524">
    <property type="term" value="F:ATP binding"/>
    <property type="evidence" value="ECO:0007669"/>
    <property type="project" value="UniProtKB-KW"/>
</dbReference>
<accession>K5XD07</accession>
<dbReference type="PANTHER" id="PTHR47959">
    <property type="entry name" value="ATP-DEPENDENT RNA HELICASE RHLE-RELATED"/>
    <property type="match status" value="1"/>
</dbReference>
<dbReference type="InterPro" id="IPR011545">
    <property type="entry name" value="DEAD/DEAH_box_helicase_dom"/>
</dbReference>
<evidence type="ECO:0000256" key="9">
    <source>
        <dbReference type="PROSITE-ProRule" id="PRU00552"/>
    </source>
</evidence>
<dbReference type="InterPro" id="IPR014014">
    <property type="entry name" value="RNA_helicase_DEAD_Q_motif"/>
</dbReference>
<evidence type="ECO:0000256" key="1">
    <source>
        <dbReference type="ARBA" id="ARBA00004123"/>
    </source>
</evidence>
<keyword evidence="5" id="KW-0347">Helicase</keyword>
<dbReference type="InParanoid" id="K5XD07"/>
<dbReference type="GO" id="GO:0042254">
    <property type="term" value="P:ribosome biogenesis"/>
    <property type="evidence" value="ECO:0007669"/>
    <property type="project" value="UniProtKB-KW"/>
</dbReference>
<dbReference type="GO" id="GO:0005829">
    <property type="term" value="C:cytosol"/>
    <property type="evidence" value="ECO:0007669"/>
    <property type="project" value="TreeGrafter"/>
</dbReference>
<keyword evidence="4" id="KW-0378">Hydrolase</keyword>
<dbReference type="Gene3D" id="3.40.50.300">
    <property type="entry name" value="P-loop containing nucleotide triphosphate hydrolases"/>
    <property type="match status" value="2"/>
</dbReference>
<dbReference type="KEGG" id="abp:AGABI1DRAFT119719"/>
<dbReference type="Proteomes" id="UP000008493">
    <property type="component" value="Unassembled WGS sequence"/>
</dbReference>
<keyword evidence="6" id="KW-0067">ATP-binding</keyword>
<dbReference type="InterPro" id="IPR027417">
    <property type="entry name" value="P-loop_NTPase"/>
</dbReference>
<evidence type="ECO:0000256" key="6">
    <source>
        <dbReference type="ARBA" id="ARBA00022840"/>
    </source>
</evidence>
<name>K5XD07_AGABU</name>
<dbReference type="STRING" id="597362.K5XD07"/>
<sequence length="398" mass="44302">MSTPEAKSFSDLGLCTPLIKALEDLKYETPTQIQAECIPPALSGRDIIGIAPTGSGKTIAFALPILHRLWDNPQSNFALVLSPTRELAYQISAQFEALGAAMGVRSVVIVGGEEDRVQQAVRLAKKPHIIVATPGRLHDHLNSTKGFSLRQLKHLVLDEADRLAIPRERSTYLFSATMTANVTKLQRASLTDPVRVDVSSFKYKTVPSLLQYYVLCPLVNKEVMLVYLINSMAQNTIIVFVRTVADAKRLSIVLRTLEFQAVPLHGELSQSQRLGAFNRFKSGKSNILVATDLASRGLDVANVDVVINYDTPTSSKDYVHRVGRTARAGRAGKSILMVSQYDAEVMLRLEMALERKLELYPTEAEEIALLKERVYEVGRVARNQIKEDDMSQNERRKR</sequence>
<feature type="short sequence motif" description="Q motif" evidence="9">
    <location>
        <begin position="7"/>
        <end position="35"/>
    </location>
</feature>
<dbReference type="PANTHER" id="PTHR47959:SF24">
    <property type="entry name" value="ATP-DEPENDENT RNA HELICASE"/>
    <property type="match status" value="1"/>
</dbReference>
<feature type="domain" description="DEAD-box RNA helicase Q" evidence="12">
    <location>
        <begin position="7"/>
        <end position="35"/>
    </location>
</feature>
<evidence type="ECO:0000256" key="4">
    <source>
        <dbReference type="ARBA" id="ARBA00022801"/>
    </source>
</evidence>
<evidence type="ECO:0000259" key="10">
    <source>
        <dbReference type="PROSITE" id="PS51192"/>
    </source>
</evidence>
<dbReference type="OMA" id="NECTDRS"/>
<feature type="domain" description="Helicase ATP-binding" evidence="10">
    <location>
        <begin position="38"/>
        <end position="196"/>
    </location>
</feature>
<evidence type="ECO:0000259" key="11">
    <source>
        <dbReference type="PROSITE" id="PS51194"/>
    </source>
</evidence>
<comment type="subcellular location">
    <subcellularLocation>
        <location evidence="1">Nucleus</location>
    </subcellularLocation>
</comment>
<dbReference type="HOGENOM" id="CLU_003041_1_1_1"/>
<dbReference type="GO" id="GO:0016787">
    <property type="term" value="F:hydrolase activity"/>
    <property type="evidence" value="ECO:0007669"/>
    <property type="project" value="UniProtKB-KW"/>
</dbReference>
<evidence type="ECO:0000256" key="8">
    <source>
        <dbReference type="ARBA" id="ARBA00023242"/>
    </source>
</evidence>
<evidence type="ECO:0000256" key="3">
    <source>
        <dbReference type="ARBA" id="ARBA00022741"/>
    </source>
</evidence>
<feature type="domain" description="Helicase C-terminal" evidence="11">
    <location>
        <begin position="224"/>
        <end position="368"/>
    </location>
</feature>
<protein>
    <recommendedName>
        <fullName evidence="15">ATP-dependent rRNA helicase RRP3</fullName>
    </recommendedName>
</protein>
<reference evidence="14" key="1">
    <citation type="journal article" date="2012" name="Proc. Natl. Acad. Sci. U.S.A.">
        <title>Genome sequence of the button mushroom Agaricus bisporus reveals mechanisms governing adaptation to a humic-rich ecological niche.</title>
        <authorList>
            <person name="Morin E."/>
            <person name="Kohler A."/>
            <person name="Baker A.R."/>
            <person name="Foulongne-Oriol M."/>
            <person name="Lombard V."/>
            <person name="Nagy L.G."/>
            <person name="Ohm R.A."/>
            <person name="Patyshakuliyeva A."/>
            <person name="Brun A."/>
            <person name="Aerts A.L."/>
            <person name="Bailey A.M."/>
            <person name="Billette C."/>
            <person name="Coutinho P.M."/>
            <person name="Deakin G."/>
            <person name="Doddapaneni H."/>
            <person name="Floudas D."/>
            <person name="Grimwood J."/>
            <person name="Hilden K."/>
            <person name="Kuees U."/>
            <person name="LaButti K.M."/>
            <person name="Lapidus A."/>
            <person name="Lindquist E.A."/>
            <person name="Lucas S.M."/>
            <person name="Murat C."/>
            <person name="Riley R.W."/>
            <person name="Salamov A.A."/>
            <person name="Schmutz J."/>
            <person name="Subramanian V."/>
            <person name="Woesten H.A.B."/>
            <person name="Xu J."/>
            <person name="Eastwood D.C."/>
            <person name="Foster G.D."/>
            <person name="Sonnenberg A.S."/>
            <person name="Cullen D."/>
            <person name="de Vries R.P."/>
            <person name="Lundell T."/>
            <person name="Hibbett D.S."/>
            <person name="Henrissat B."/>
            <person name="Burton K.S."/>
            <person name="Kerrigan R.W."/>
            <person name="Challen M.P."/>
            <person name="Grigoriev I.V."/>
            <person name="Martin F."/>
        </authorList>
    </citation>
    <scope>NUCLEOTIDE SEQUENCE [LARGE SCALE GENOMIC DNA]</scope>
    <source>
        <strain evidence="14">JB137-S8 / ATCC MYA-4627 / FGSC 10392</strain>
    </source>
</reference>
<dbReference type="GO" id="GO:0005634">
    <property type="term" value="C:nucleus"/>
    <property type="evidence" value="ECO:0007669"/>
    <property type="project" value="UniProtKB-SubCell"/>
</dbReference>
<dbReference type="GO" id="GO:0003723">
    <property type="term" value="F:RNA binding"/>
    <property type="evidence" value="ECO:0007669"/>
    <property type="project" value="UniProtKB-KW"/>
</dbReference>
<keyword evidence="8" id="KW-0539">Nucleus</keyword>
<keyword evidence="2" id="KW-0690">Ribosome biogenesis</keyword>
<organism evidence="13 14">
    <name type="scientific">Agaricus bisporus var. burnettii (strain JB137-S8 / ATCC MYA-4627 / FGSC 10392)</name>
    <name type="common">White button mushroom</name>
    <dbReference type="NCBI Taxonomy" id="597362"/>
    <lineage>
        <taxon>Eukaryota</taxon>
        <taxon>Fungi</taxon>
        <taxon>Dikarya</taxon>
        <taxon>Basidiomycota</taxon>
        <taxon>Agaricomycotina</taxon>
        <taxon>Agaricomycetes</taxon>
        <taxon>Agaricomycetidae</taxon>
        <taxon>Agaricales</taxon>
        <taxon>Agaricineae</taxon>
        <taxon>Agaricaceae</taxon>
        <taxon>Agaricus</taxon>
    </lineage>
</organism>
<dbReference type="OrthoDB" id="10261904at2759"/>
<evidence type="ECO:0000256" key="5">
    <source>
        <dbReference type="ARBA" id="ARBA00022806"/>
    </source>
</evidence>